<evidence type="ECO:0000313" key="3">
    <source>
        <dbReference type="Proteomes" id="UP001214576"/>
    </source>
</evidence>
<dbReference type="AlphaFoldDB" id="A0AAD4Y922"/>
<name>A0AAD4Y922_OVIAM</name>
<comment type="caution">
    <text evidence="2">The sequence shown here is derived from an EMBL/GenBank/DDBJ whole genome shotgun (WGS) entry which is preliminary data.</text>
</comment>
<feature type="compositionally biased region" description="Polar residues" evidence="1">
    <location>
        <begin position="190"/>
        <end position="209"/>
    </location>
</feature>
<dbReference type="Proteomes" id="UP001214576">
    <property type="component" value="Unassembled WGS sequence"/>
</dbReference>
<proteinExistence type="predicted"/>
<feature type="region of interest" description="Disordered" evidence="1">
    <location>
        <begin position="172"/>
        <end position="227"/>
    </location>
</feature>
<evidence type="ECO:0000313" key="2">
    <source>
        <dbReference type="EMBL" id="KAI4538647.1"/>
    </source>
</evidence>
<accession>A0AAD4Y922</accession>
<feature type="compositionally biased region" description="Polar residues" evidence="1">
    <location>
        <begin position="218"/>
        <end position="227"/>
    </location>
</feature>
<protein>
    <submittedName>
        <fullName evidence="2">Uncharacterized protein</fullName>
    </submittedName>
</protein>
<evidence type="ECO:0000256" key="1">
    <source>
        <dbReference type="SAM" id="MobiDB-lite"/>
    </source>
</evidence>
<feature type="compositionally biased region" description="Basic and acidic residues" evidence="1">
    <location>
        <begin position="41"/>
        <end position="52"/>
    </location>
</feature>
<feature type="region of interest" description="Disordered" evidence="1">
    <location>
        <begin position="23"/>
        <end position="53"/>
    </location>
</feature>
<sequence length="227" mass="24788">MGRQLPNCAESCLESVTTGLSLEGKPSGLRTKTAHAHAHNRRDEKGDGHRVYDPLPRSLSYAVRHERIDNDDGNSAFPTESNYDTSCLTFWWKQGNSGSELTPENQAQLHTVRTSVNSVESGKKQFITWKSRFIHFSWMNTSHLGNRTFTARGGTLPGALAQMTEALRLPPATPVPCSPASDGAAAVNEPSAQQHSIASHLRSASTHGQNRPLLYPLSTRQLSQTSG</sequence>
<organism evidence="2 3">
    <name type="scientific">Ovis ammon polii</name>
    <dbReference type="NCBI Taxonomy" id="230172"/>
    <lineage>
        <taxon>Eukaryota</taxon>
        <taxon>Metazoa</taxon>
        <taxon>Chordata</taxon>
        <taxon>Craniata</taxon>
        <taxon>Vertebrata</taxon>
        <taxon>Euteleostomi</taxon>
        <taxon>Mammalia</taxon>
        <taxon>Eutheria</taxon>
        <taxon>Laurasiatheria</taxon>
        <taxon>Artiodactyla</taxon>
        <taxon>Ruminantia</taxon>
        <taxon>Pecora</taxon>
        <taxon>Bovidae</taxon>
        <taxon>Caprinae</taxon>
        <taxon>Ovis</taxon>
    </lineage>
</organism>
<keyword evidence="3" id="KW-1185">Reference proteome</keyword>
<reference evidence="2" key="1">
    <citation type="submission" date="2022-03" db="EMBL/GenBank/DDBJ databases">
        <title>Genomic analyses of argali, domestic sheep and their hybrids provide insights into chromosomal evolution, heterosis and genetic basis of agronomic traits.</title>
        <authorList>
            <person name="Li M."/>
        </authorList>
    </citation>
    <scope>NUCLEOTIDE SEQUENCE</scope>
    <source>
        <strain evidence="2">CAU-MHL-2022a</strain>
        <tissue evidence="2">Skin</tissue>
    </source>
</reference>
<dbReference type="EMBL" id="JAKZEL010000012">
    <property type="protein sequence ID" value="KAI4538647.1"/>
    <property type="molecule type" value="Genomic_DNA"/>
</dbReference>
<gene>
    <name evidence="2" type="ORF">MG293_010914</name>
</gene>